<evidence type="ECO:0000313" key="2">
    <source>
        <dbReference type="EMBL" id="KAG2119479.1"/>
    </source>
</evidence>
<comment type="caution">
    <text evidence="2">The sequence shown here is derived from an EMBL/GenBank/DDBJ whole genome shotgun (WGS) entry which is preliminary data.</text>
</comment>
<reference evidence="2" key="1">
    <citation type="journal article" date="2020" name="New Phytol.">
        <title>Comparative genomics reveals dynamic genome evolution in host specialist ectomycorrhizal fungi.</title>
        <authorList>
            <person name="Lofgren L.A."/>
            <person name="Nguyen N.H."/>
            <person name="Vilgalys R."/>
            <person name="Ruytinx J."/>
            <person name="Liao H.L."/>
            <person name="Branco S."/>
            <person name="Kuo A."/>
            <person name="LaButti K."/>
            <person name="Lipzen A."/>
            <person name="Andreopoulos W."/>
            <person name="Pangilinan J."/>
            <person name="Riley R."/>
            <person name="Hundley H."/>
            <person name="Na H."/>
            <person name="Barry K."/>
            <person name="Grigoriev I.V."/>
            <person name="Stajich J.E."/>
            <person name="Kennedy P.G."/>
        </authorList>
    </citation>
    <scope>NUCLEOTIDE SEQUENCE</scope>
    <source>
        <strain evidence="2">FC423</strain>
    </source>
</reference>
<keyword evidence="3" id="KW-1185">Reference proteome</keyword>
<organism evidence="2 3">
    <name type="scientific">Suillus discolor</name>
    <dbReference type="NCBI Taxonomy" id="1912936"/>
    <lineage>
        <taxon>Eukaryota</taxon>
        <taxon>Fungi</taxon>
        <taxon>Dikarya</taxon>
        <taxon>Basidiomycota</taxon>
        <taxon>Agaricomycotina</taxon>
        <taxon>Agaricomycetes</taxon>
        <taxon>Agaricomycetidae</taxon>
        <taxon>Boletales</taxon>
        <taxon>Suillineae</taxon>
        <taxon>Suillaceae</taxon>
        <taxon>Suillus</taxon>
    </lineage>
</organism>
<dbReference type="OrthoDB" id="2608786at2759"/>
<evidence type="ECO:0000313" key="3">
    <source>
        <dbReference type="Proteomes" id="UP000823399"/>
    </source>
</evidence>
<gene>
    <name evidence="2" type="ORF">F5147DRAFT_766970</name>
</gene>
<keyword evidence="1" id="KW-1133">Transmembrane helix</keyword>
<accession>A0A9P7K081</accession>
<keyword evidence="1" id="KW-0472">Membrane</keyword>
<dbReference type="RefSeq" id="XP_041299305.1">
    <property type="nucleotide sequence ID" value="XM_041440828.1"/>
</dbReference>
<dbReference type="AlphaFoldDB" id="A0A9P7K081"/>
<proteinExistence type="predicted"/>
<dbReference type="Proteomes" id="UP000823399">
    <property type="component" value="Unassembled WGS sequence"/>
</dbReference>
<keyword evidence="1" id="KW-0812">Transmembrane</keyword>
<dbReference type="GeneID" id="64703087"/>
<sequence length="197" mass="21913">MNILPHFGHDGIDISPISFSLFYTLSPFQKLFLFKFSPFYTFFSIIALIIFQLESFSKSSLLQYSTSTLLHLSSQSTTSESLPSRSACLIKEEDGFTGGVQLEFDCASFYQADEEDDHSDLALEAAKSRCKVCQAQNALADCTLEHHMVLVDLYRHRVEAANMCLLTADLNVGRMHIERKKSGISTFVGSSPQCGTA</sequence>
<evidence type="ECO:0000256" key="1">
    <source>
        <dbReference type="SAM" id="Phobius"/>
    </source>
</evidence>
<name>A0A9P7K081_9AGAM</name>
<protein>
    <submittedName>
        <fullName evidence="2">Uncharacterized protein</fullName>
    </submittedName>
</protein>
<feature type="transmembrane region" description="Helical" evidence="1">
    <location>
        <begin position="31"/>
        <end position="51"/>
    </location>
</feature>
<dbReference type="EMBL" id="JABBWM010000002">
    <property type="protein sequence ID" value="KAG2119479.1"/>
    <property type="molecule type" value="Genomic_DNA"/>
</dbReference>